<protein>
    <submittedName>
        <fullName evidence="1">Uncharacterized protein</fullName>
    </submittedName>
</protein>
<dbReference type="Proteomes" id="UP000218334">
    <property type="component" value="Unassembled WGS sequence"/>
</dbReference>
<organism evidence="1 2">
    <name type="scientific">Armillaria solidipes</name>
    <dbReference type="NCBI Taxonomy" id="1076256"/>
    <lineage>
        <taxon>Eukaryota</taxon>
        <taxon>Fungi</taxon>
        <taxon>Dikarya</taxon>
        <taxon>Basidiomycota</taxon>
        <taxon>Agaricomycotina</taxon>
        <taxon>Agaricomycetes</taxon>
        <taxon>Agaricomycetidae</taxon>
        <taxon>Agaricales</taxon>
        <taxon>Marasmiineae</taxon>
        <taxon>Physalacriaceae</taxon>
        <taxon>Armillaria</taxon>
    </lineage>
</organism>
<accession>A0A2H3ANT5</accession>
<dbReference type="EMBL" id="KZ293507">
    <property type="protein sequence ID" value="PBK59340.1"/>
    <property type="molecule type" value="Genomic_DNA"/>
</dbReference>
<feature type="non-terminal residue" evidence="1">
    <location>
        <position position="1"/>
    </location>
</feature>
<sequence length="59" mass="6813">KGPQPEYARQRFEGIVISSGDKQGFWGPIVRCPHFSPTRCLKFFVAQSQRWAEDLPCRC</sequence>
<evidence type="ECO:0000313" key="1">
    <source>
        <dbReference type="EMBL" id="PBK59340.1"/>
    </source>
</evidence>
<name>A0A2H3ANT5_9AGAR</name>
<proteinExistence type="predicted"/>
<gene>
    <name evidence="1" type="ORF">ARMSODRAFT_967006</name>
</gene>
<evidence type="ECO:0000313" key="2">
    <source>
        <dbReference type="Proteomes" id="UP000218334"/>
    </source>
</evidence>
<feature type="non-terminal residue" evidence="1">
    <location>
        <position position="59"/>
    </location>
</feature>
<keyword evidence="2" id="KW-1185">Reference proteome</keyword>
<reference evidence="2" key="1">
    <citation type="journal article" date="2017" name="Nat. Ecol. Evol.">
        <title>Genome expansion and lineage-specific genetic innovations in the forest pathogenic fungi Armillaria.</title>
        <authorList>
            <person name="Sipos G."/>
            <person name="Prasanna A.N."/>
            <person name="Walter M.C."/>
            <person name="O'Connor E."/>
            <person name="Balint B."/>
            <person name="Krizsan K."/>
            <person name="Kiss B."/>
            <person name="Hess J."/>
            <person name="Varga T."/>
            <person name="Slot J."/>
            <person name="Riley R."/>
            <person name="Boka B."/>
            <person name="Rigling D."/>
            <person name="Barry K."/>
            <person name="Lee J."/>
            <person name="Mihaltcheva S."/>
            <person name="LaButti K."/>
            <person name="Lipzen A."/>
            <person name="Waldron R."/>
            <person name="Moloney N.M."/>
            <person name="Sperisen C."/>
            <person name="Kredics L."/>
            <person name="Vagvoelgyi C."/>
            <person name="Patrignani A."/>
            <person name="Fitzpatrick D."/>
            <person name="Nagy I."/>
            <person name="Doyle S."/>
            <person name="Anderson J.B."/>
            <person name="Grigoriev I.V."/>
            <person name="Gueldener U."/>
            <person name="Muensterkoetter M."/>
            <person name="Nagy L.G."/>
        </authorList>
    </citation>
    <scope>NUCLEOTIDE SEQUENCE [LARGE SCALE GENOMIC DNA]</scope>
    <source>
        <strain evidence="2">28-4</strain>
    </source>
</reference>
<dbReference type="AlphaFoldDB" id="A0A2H3ANT5"/>